<evidence type="ECO:0000256" key="1">
    <source>
        <dbReference type="SAM" id="MobiDB-lite"/>
    </source>
</evidence>
<dbReference type="InterPro" id="IPR040381">
    <property type="entry name" value="At4g14450-like"/>
</dbReference>
<dbReference type="EMBL" id="QGNW01001073">
    <property type="protein sequence ID" value="RVW56658.1"/>
    <property type="molecule type" value="Genomic_DNA"/>
</dbReference>
<evidence type="ECO:0000313" key="3">
    <source>
        <dbReference type="Proteomes" id="UP000288805"/>
    </source>
</evidence>
<proteinExistence type="predicted"/>
<gene>
    <name evidence="2" type="ORF">CK203_075047</name>
</gene>
<dbReference type="AlphaFoldDB" id="A0A438F9N2"/>
<feature type="compositionally biased region" description="Polar residues" evidence="1">
    <location>
        <begin position="13"/>
        <end position="22"/>
    </location>
</feature>
<dbReference type="PANTHER" id="PTHR33912:SF5">
    <property type="entry name" value="F22G5.17"/>
    <property type="match status" value="1"/>
</dbReference>
<dbReference type="Proteomes" id="UP000288805">
    <property type="component" value="Unassembled WGS sequence"/>
</dbReference>
<reference evidence="2 3" key="1">
    <citation type="journal article" date="2018" name="PLoS Genet.">
        <title>Population sequencing reveals clonal diversity and ancestral inbreeding in the grapevine cultivar Chardonnay.</title>
        <authorList>
            <person name="Roach M.J."/>
            <person name="Johnson D.L."/>
            <person name="Bohlmann J."/>
            <person name="van Vuuren H.J."/>
            <person name="Jones S.J."/>
            <person name="Pretorius I.S."/>
            <person name="Schmidt S.A."/>
            <person name="Borneman A.R."/>
        </authorList>
    </citation>
    <scope>NUCLEOTIDE SEQUENCE [LARGE SCALE GENOMIC DNA]</scope>
    <source>
        <strain evidence="3">cv. Chardonnay</strain>
        <tissue evidence="2">Leaf</tissue>
    </source>
</reference>
<dbReference type="PANTHER" id="PTHR33912">
    <property type="entry name" value="OS01G0939400 PROTEIN"/>
    <property type="match status" value="1"/>
</dbReference>
<accession>A0A438F9N2</accession>
<comment type="caution">
    <text evidence="2">The sequence shown here is derived from an EMBL/GenBank/DDBJ whole genome shotgun (WGS) entry which is preliminary data.</text>
</comment>
<name>A0A438F9N2_VITVI</name>
<evidence type="ECO:0000313" key="2">
    <source>
        <dbReference type="EMBL" id="RVW56658.1"/>
    </source>
</evidence>
<feature type="compositionally biased region" description="Basic residues" evidence="1">
    <location>
        <begin position="99"/>
        <end position="112"/>
    </location>
</feature>
<feature type="region of interest" description="Disordered" evidence="1">
    <location>
        <begin position="96"/>
        <end position="123"/>
    </location>
</feature>
<feature type="region of interest" description="Disordered" evidence="1">
    <location>
        <begin position="162"/>
        <end position="186"/>
    </location>
</feature>
<feature type="region of interest" description="Disordered" evidence="1">
    <location>
        <begin position="1"/>
        <end position="22"/>
    </location>
</feature>
<sequence length="216" mass="24029">MTNSPVPLHESRNSNQNASHSYETFGKLPLPITAFQKKGTFHPSFTFITDPLSFRILHPPGKVSLISLCKPPFQYWEREETISPVALWISSTMESHIDKPHKKSRSHNKSKRDKSPTRLQKRAPKSLQLDIVVSANPFQPSAASSHTVIPFLSPLILTPPPLPTTGTDEAIQRQSNEKKAVPPPSGGWQHPAVVALPEPSSLYNVFQSQCMLLNNL</sequence>
<protein>
    <submittedName>
        <fullName evidence="2">Uncharacterized protein</fullName>
    </submittedName>
</protein>
<organism evidence="2 3">
    <name type="scientific">Vitis vinifera</name>
    <name type="common">Grape</name>
    <dbReference type="NCBI Taxonomy" id="29760"/>
    <lineage>
        <taxon>Eukaryota</taxon>
        <taxon>Viridiplantae</taxon>
        <taxon>Streptophyta</taxon>
        <taxon>Embryophyta</taxon>
        <taxon>Tracheophyta</taxon>
        <taxon>Spermatophyta</taxon>
        <taxon>Magnoliopsida</taxon>
        <taxon>eudicotyledons</taxon>
        <taxon>Gunneridae</taxon>
        <taxon>Pentapetalae</taxon>
        <taxon>rosids</taxon>
        <taxon>Vitales</taxon>
        <taxon>Vitaceae</taxon>
        <taxon>Viteae</taxon>
        <taxon>Vitis</taxon>
    </lineage>
</organism>